<dbReference type="EMBL" id="LAZR01025097">
    <property type="protein sequence ID" value="KKL73004.1"/>
    <property type="molecule type" value="Genomic_DNA"/>
</dbReference>
<feature type="non-terminal residue" evidence="1">
    <location>
        <position position="45"/>
    </location>
</feature>
<sequence>MIPSRAPKPNQYLLHYRSGMAAPVAVSFVQADAGTAFQGRAAHGG</sequence>
<reference evidence="1" key="1">
    <citation type="journal article" date="2015" name="Nature">
        <title>Complex archaea that bridge the gap between prokaryotes and eukaryotes.</title>
        <authorList>
            <person name="Spang A."/>
            <person name="Saw J.H."/>
            <person name="Jorgensen S.L."/>
            <person name="Zaremba-Niedzwiedzka K."/>
            <person name="Martijn J."/>
            <person name="Lind A.E."/>
            <person name="van Eijk R."/>
            <person name="Schleper C."/>
            <person name="Guy L."/>
            <person name="Ettema T.J."/>
        </authorList>
    </citation>
    <scope>NUCLEOTIDE SEQUENCE</scope>
</reference>
<dbReference type="AlphaFoldDB" id="A0A0F9EGA6"/>
<evidence type="ECO:0000313" key="1">
    <source>
        <dbReference type="EMBL" id="KKL73004.1"/>
    </source>
</evidence>
<gene>
    <name evidence="1" type="ORF">LCGC14_2079300</name>
</gene>
<comment type="caution">
    <text evidence="1">The sequence shown here is derived from an EMBL/GenBank/DDBJ whole genome shotgun (WGS) entry which is preliminary data.</text>
</comment>
<name>A0A0F9EGA6_9ZZZZ</name>
<organism evidence="1">
    <name type="scientific">marine sediment metagenome</name>
    <dbReference type="NCBI Taxonomy" id="412755"/>
    <lineage>
        <taxon>unclassified sequences</taxon>
        <taxon>metagenomes</taxon>
        <taxon>ecological metagenomes</taxon>
    </lineage>
</organism>
<accession>A0A0F9EGA6</accession>
<protein>
    <submittedName>
        <fullName evidence="1">Uncharacterized protein</fullName>
    </submittedName>
</protein>
<proteinExistence type="predicted"/>